<gene>
    <name evidence="11 13" type="primary">clpB</name>
    <name evidence="13" type="ORF">HYR64_01645</name>
</gene>
<dbReference type="Pfam" id="PF07724">
    <property type="entry name" value="AAA_2"/>
    <property type="match status" value="1"/>
</dbReference>
<dbReference type="FunFam" id="3.40.50.300:FF:000025">
    <property type="entry name" value="ATP-dependent Clp protease subunit"/>
    <property type="match status" value="1"/>
</dbReference>
<dbReference type="NCBIfam" id="TIGR03346">
    <property type="entry name" value="chaperone_ClpB"/>
    <property type="match status" value="1"/>
</dbReference>
<comment type="subcellular location">
    <subcellularLocation>
        <location evidence="1 11">Cytoplasm</location>
    </subcellularLocation>
</comment>
<dbReference type="GO" id="GO:0034605">
    <property type="term" value="P:cellular response to heat"/>
    <property type="evidence" value="ECO:0007669"/>
    <property type="project" value="TreeGrafter"/>
</dbReference>
<dbReference type="Pfam" id="PF00004">
    <property type="entry name" value="AAA"/>
    <property type="match status" value="1"/>
</dbReference>
<dbReference type="InterPro" id="IPR017730">
    <property type="entry name" value="Chaperonin_ClpB"/>
</dbReference>
<dbReference type="GO" id="GO:0005524">
    <property type="term" value="F:ATP binding"/>
    <property type="evidence" value="ECO:0007669"/>
    <property type="project" value="UniProtKB-UniRule"/>
</dbReference>
<dbReference type="InterPro" id="IPR003959">
    <property type="entry name" value="ATPase_AAA_core"/>
</dbReference>
<dbReference type="InterPro" id="IPR050130">
    <property type="entry name" value="ClpA_ClpB"/>
</dbReference>
<evidence type="ECO:0000256" key="9">
    <source>
        <dbReference type="PROSITE-ProRule" id="PRU01251"/>
    </source>
</evidence>
<dbReference type="PANTHER" id="PTHR11638:SF18">
    <property type="entry name" value="HEAT SHOCK PROTEIN 104"/>
    <property type="match status" value="1"/>
</dbReference>
<evidence type="ECO:0000256" key="2">
    <source>
        <dbReference type="ARBA" id="ARBA00008675"/>
    </source>
</evidence>
<dbReference type="GO" id="GO:0042026">
    <property type="term" value="P:protein refolding"/>
    <property type="evidence" value="ECO:0007669"/>
    <property type="project" value="UniProtKB-UniRule"/>
</dbReference>
<dbReference type="GO" id="GO:0005737">
    <property type="term" value="C:cytoplasm"/>
    <property type="evidence" value="ECO:0007669"/>
    <property type="project" value="UniProtKB-SubCell"/>
</dbReference>
<dbReference type="CDD" id="cd19499">
    <property type="entry name" value="RecA-like_ClpB_Hsp104-like"/>
    <property type="match status" value="1"/>
</dbReference>
<dbReference type="EMBL" id="JACOSL010000009">
    <property type="protein sequence ID" value="MBI1755795.1"/>
    <property type="molecule type" value="Genomic_DNA"/>
</dbReference>
<dbReference type="PROSITE" id="PS51903">
    <property type="entry name" value="CLP_R"/>
    <property type="match status" value="1"/>
</dbReference>
<sequence length="868" mass="96525">MRFDKLTLKAQDAFQEAQTLAERAKSSAVDVEHLLLALLRQEGGIVPPLLEKMGVDADRLAPEIEAEIARQPKAEGATSYGAQLSGRLQKVMTDAFAEADKLGDEYVSSEHALLGIVKEPGFSGKTLRSQGATRDALLKAIESLRGGRKVTDPGAEDRYQALEKYGIDITDRARTGKLDPVIGRDDEIRRVIQVLSRRTKNNPVLIGEPGVGKTAVVEGLAQRIVAGDVPEGLRDKSVVALDLGALVAGTKFRGEFEERLKALLDEIKQAAGQIVLFIDELHTLVGAGKAEGSMDAANMLKPMLARGELRCVGATTLNEYRQYVEKDKALERRFQTIFVGEPSVEETISILRGLKERYEIHHGVRITDSALVAAATLSARYIYDRFLPDKAIDLMDEAASKLKMEIDSVPAEIDEVNRQAAQLEIDREALKKEEDAPSRERLHATERKLAELNEKAGVLRASWQREKEKIEAVRATKKQIDELRGLLTTAEREADWAKAAEIQHGKLPGLQQRLEKETTELDRVQAEGKMLKEEVDSEDIAEVVSKWTGIPVSRLLQGEMQKLLAMEERLEQRVVGQEEALRILSDAVRRSRSGLSDPNRPIGSFMFLGPTGVGKTETAKALAEFLFNDERSMVRIDMSEYMEKHSVARLIGAPPGYVGYEEGGQLTEAVRRRPYSVILLDEIEKAHQEVFNVLLQMLDDGRLTDGQGRTVDFRNAVVIMTSNLGSQLYGDPLETQESFASVRERVMELVRSFFRPEFLNRLDDIIVFRSLGVAEIKKIVDIQLRHLTERLAERRIQLSISEEAMRQIATSGFDPVYGARPLKRAIQRDVMNPLAQALLQGDIKDGQKVSVDYREGSFVFSGEGVTAG</sequence>
<evidence type="ECO:0000313" key="13">
    <source>
        <dbReference type="EMBL" id="MBI1755795.1"/>
    </source>
</evidence>
<dbReference type="InterPro" id="IPR019489">
    <property type="entry name" value="Clp_ATPase_C"/>
</dbReference>
<dbReference type="PROSITE" id="PS00870">
    <property type="entry name" value="CLPAB_1"/>
    <property type="match status" value="1"/>
</dbReference>
<evidence type="ECO:0000256" key="5">
    <source>
        <dbReference type="ARBA" id="ARBA00022840"/>
    </source>
</evidence>
<dbReference type="InterPro" id="IPR027417">
    <property type="entry name" value="P-loop_NTPase"/>
</dbReference>
<name>A0A931LQV2_FIMGI</name>
<evidence type="ECO:0000256" key="8">
    <source>
        <dbReference type="ARBA" id="ARBA00026057"/>
    </source>
</evidence>
<evidence type="ECO:0000256" key="7">
    <source>
        <dbReference type="ARBA" id="ARBA00023186"/>
    </source>
</evidence>
<dbReference type="InterPro" id="IPR028299">
    <property type="entry name" value="ClpA/B_CS2"/>
</dbReference>
<dbReference type="PRINTS" id="PR00300">
    <property type="entry name" value="CLPPROTEASEA"/>
</dbReference>
<dbReference type="SMART" id="SM00382">
    <property type="entry name" value="AAA"/>
    <property type="match status" value="2"/>
</dbReference>
<evidence type="ECO:0000256" key="10">
    <source>
        <dbReference type="RuleBase" id="RU004432"/>
    </source>
</evidence>
<dbReference type="PROSITE" id="PS00871">
    <property type="entry name" value="CLPAB_2"/>
    <property type="match status" value="1"/>
</dbReference>
<dbReference type="CDD" id="cd00009">
    <property type="entry name" value="AAA"/>
    <property type="match status" value="1"/>
</dbReference>
<accession>A0A931LQV2</accession>
<evidence type="ECO:0000313" key="14">
    <source>
        <dbReference type="Proteomes" id="UP000727962"/>
    </source>
</evidence>
<dbReference type="InterPro" id="IPR036628">
    <property type="entry name" value="Clp_N_dom_sf"/>
</dbReference>
<dbReference type="FunFam" id="3.40.50.300:FF:000120">
    <property type="entry name" value="ATP-dependent chaperone ClpB"/>
    <property type="match status" value="1"/>
</dbReference>
<comment type="subunit">
    <text evidence="8">Homohexamer. The oligomerization is ATP-dependent.</text>
</comment>
<dbReference type="Gene3D" id="1.10.8.60">
    <property type="match status" value="1"/>
</dbReference>
<keyword evidence="3 9" id="KW-0677">Repeat</keyword>
<dbReference type="FunFam" id="1.10.8.60:FF:000017">
    <property type="entry name" value="ATP-dependent chaperone ClpB"/>
    <property type="match status" value="1"/>
</dbReference>
<keyword evidence="7 10" id="KW-0143">Chaperone</keyword>
<dbReference type="SUPFAM" id="SSF81923">
    <property type="entry name" value="Double Clp-N motif"/>
    <property type="match status" value="1"/>
</dbReference>
<proteinExistence type="inferred from homology"/>
<evidence type="ECO:0000256" key="4">
    <source>
        <dbReference type="ARBA" id="ARBA00022741"/>
    </source>
</evidence>
<dbReference type="Pfam" id="PF17871">
    <property type="entry name" value="AAA_lid_9"/>
    <property type="match status" value="1"/>
</dbReference>
<keyword evidence="11" id="KW-0346">Stress response</keyword>
<dbReference type="InterPro" id="IPR018368">
    <property type="entry name" value="ClpA/B_CS1"/>
</dbReference>
<dbReference type="AlphaFoldDB" id="A0A931LQV2"/>
<evidence type="ECO:0000256" key="6">
    <source>
        <dbReference type="ARBA" id="ARBA00023054"/>
    </source>
</evidence>
<dbReference type="SMART" id="SM01086">
    <property type="entry name" value="ClpB_D2-small"/>
    <property type="match status" value="1"/>
</dbReference>
<evidence type="ECO:0000256" key="11">
    <source>
        <dbReference type="RuleBase" id="RU362034"/>
    </source>
</evidence>
<dbReference type="PANTHER" id="PTHR11638">
    <property type="entry name" value="ATP-DEPENDENT CLP PROTEASE"/>
    <property type="match status" value="1"/>
</dbReference>
<reference evidence="13" key="1">
    <citation type="submission" date="2020-07" db="EMBL/GenBank/DDBJ databases">
        <title>Huge and variable diversity of episymbiotic CPR bacteria and DPANN archaea in groundwater ecosystems.</title>
        <authorList>
            <person name="He C.Y."/>
            <person name="Keren R."/>
            <person name="Whittaker M."/>
            <person name="Farag I.F."/>
            <person name="Doudna J."/>
            <person name="Cate J.H.D."/>
            <person name="Banfield J.F."/>
        </authorList>
    </citation>
    <scope>NUCLEOTIDE SEQUENCE</scope>
    <source>
        <strain evidence="13">NC_groundwater_17_Pr7_B-0.1um_64_12</strain>
    </source>
</reference>
<comment type="similarity">
    <text evidence="2 10">Belongs to the ClpA/ClpB family.</text>
</comment>
<dbReference type="SUPFAM" id="SSF52540">
    <property type="entry name" value="P-loop containing nucleoside triphosphate hydrolases"/>
    <property type="match status" value="2"/>
</dbReference>
<comment type="subunit">
    <text evidence="11">Homohexamer; The oligomerization is ATP-dependent.</text>
</comment>
<dbReference type="GO" id="GO:0016887">
    <property type="term" value="F:ATP hydrolysis activity"/>
    <property type="evidence" value="ECO:0007669"/>
    <property type="project" value="InterPro"/>
</dbReference>
<evidence type="ECO:0000259" key="12">
    <source>
        <dbReference type="PROSITE" id="PS51903"/>
    </source>
</evidence>
<dbReference type="InterPro" id="IPR003593">
    <property type="entry name" value="AAA+_ATPase"/>
</dbReference>
<protein>
    <recommendedName>
        <fullName evidence="11">Chaperone protein ClpB</fullName>
    </recommendedName>
</protein>
<keyword evidence="6 11" id="KW-0175">Coiled coil</keyword>
<dbReference type="FunFam" id="3.40.50.300:FF:000010">
    <property type="entry name" value="Chaperone clpB 1, putative"/>
    <property type="match status" value="1"/>
</dbReference>
<feature type="domain" description="Clp R" evidence="12">
    <location>
        <begin position="3"/>
        <end position="147"/>
    </location>
</feature>
<comment type="function">
    <text evidence="11">Part of a stress-induced multi-chaperone system, it is involved in the recovery of the cell from heat-induced damage, in cooperation with DnaK, DnaJ and GrpE.</text>
</comment>
<keyword evidence="4 10" id="KW-0547">Nucleotide-binding</keyword>
<dbReference type="Pfam" id="PF10431">
    <property type="entry name" value="ClpB_D2-small"/>
    <property type="match status" value="1"/>
</dbReference>
<dbReference type="Gene3D" id="1.10.1780.10">
    <property type="entry name" value="Clp, N-terminal domain"/>
    <property type="match status" value="1"/>
</dbReference>
<comment type="caution">
    <text evidence="13">The sequence shown here is derived from an EMBL/GenBank/DDBJ whole genome shotgun (WGS) entry which is preliminary data.</text>
</comment>
<organism evidence="13 14">
    <name type="scientific">Fimbriimonas ginsengisoli</name>
    <dbReference type="NCBI Taxonomy" id="1005039"/>
    <lineage>
        <taxon>Bacteria</taxon>
        <taxon>Bacillati</taxon>
        <taxon>Armatimonadota</taxon>
        <taxon>Fimbriimonadia</taxon>
        <taxon>Fimbriimonadales</taxon>
        <taxon>Fimbriimonadaceae</taxon>
        <taxon>Fimbriimonas</taxon>
    </lineage>
</organism>
<dbReference type="InterPro" id="IPR001270">
    <property type="entry name" value="ClpA/B"/>
</dbReference>
<dbReference type="InterPro" id="IPR004176">
    <property type="entry name" value="Clp_R_N"/>
</dbReference>
<evidence type="ECO:0000256" key="3">
    <source>
        <dbReference type="ARBA" id="ARBA00022737"/>
    </source>
</evidence>
<evidence type="ECO:0000256" key="1">
    <source>
        <dbReference type="ARBA" id="ARBA00004496"/>
    </source>
</evidence>
<feature type="coiled-coil region" evidence="11">
    <location>
        <begin position="413"/>
        <end position="580"/>
    </location>
</feature>
<keyword evidence="11" id="KW-0963">Cytoplasm</keyword>
<dbReference type="Proteomes" id="UP000727962">
    <property type="component" value="Unassembled WGS sequence"/>
</dbReference>
<keyword evidence="5 10" id="KW-0067">ATP-binding</keyword>
<dbReference type="Gene3D" id="3.40.50.300">
    <property type="entry name" value="P-loop containing nucleotide triphosphate hydrolases"/>
    <property type="match status" value="3"/>
</dbReference>
<dbReference type="Pfam" id="PF02861">
    <property type="entry name" value="Clp_N"/>
    <property type="match status" value="1"/>
</dbReference>
<dbReference type="InterPro" id="IPR041546">
    <property type="entry name" value="ClpA/ClpB_AAA_lid"/>
</dbReference>